<evidence type="ECO:0000256" key="2">
    <source>
        <dbReference type="ARBA" id="ARBA00023054"/>
    </source>
</evidence>
<dbReference type="SUPFAM" id="SSF47576">
    <property type="entry name" value="Calponin-homology domain, CH-domain"/>
    <property type="match status" value="1"/>
</dbReference>
<dbReference type="InterPro" id="IPR050540">
    <property type="entry name" value="F-actin_Monoox_Mical"/>
</dbReference>
<dbReference type="PROSITE" id="PS50021">
    <property type="entry name" value="CH"/>
    <property type="match status" value="1"/>
</dbReference>
<feature type="domain" description="Calponin-homology (CH)" evidence="6">
    <location>
        <begin position="506"/>
        <end position="613"/>
    </location>
</feature>
<accession>A0A2U9C8H9</accession>
<evidence type="ECO:0000313" key="7">
    <source>
        <dbReference type="EMBL" id="AWP12046.1"/>
    </source>
</evidence>
<evidence type="ECO:0000256" key="5">
    <source>
        <dbReference type="SAM" id="SignalP"/>
    </source>
</evidence>
<dbReference type="PANTHER" id="PTHR23167">
    <property type="entry name" value="CALPONIN HOMOLOGY DOMAIN-CONTAINING PROTEIN DDB_G0272472-RELATED"/>
    <property type="match status" value="1"/>
</dbReference>
<sequence>MTTAQFFLGASLFVLLIVDICCFPAQKESSASQPAVQRGPEASGSSSASRPVQSGYRSRAATGNPVGSTQLGAAFQPGPPQDMNWVDASPIFSGAEEMPAVGSSGIGFVSPPLQPDYQAGELSHYENSRENGDYQMETEEQGYLPPPPLLMSAGPSFTSPPWPQPDFRRSWTIYPYYDYMFLTGQYPPGTFSHSSSSFEQGTDHWQDAHYVREYPPYNTGPSEQVSPEVPQPSDDKRPPVSGYGHGGAAAVNQPSSHGTAMQPTLSQAGGYRGYNSAKADEPGLERDKDTGSEPSEGDTAEGQGATDDPVPQQRGGDEANAGDTGKPQTISKLDGGDTEEAGRDKDKACTDVKDPELINREKAQGEAEQDKKGEQVEEAETGKNGDEVKDENKDEEKSKTGEKAKKEEKIVCGKAAKGAEKKKQAKEADVKGEEKEKIKEVEKQGKAKRKNGPPSSSLSRPRPSARSVRASTKNNIIAKFEQSAPETRITRNFKVQRSSAAVATGASIKQKMLQWCRSKTRNYEGVNIENFSSSWCNGLAFCALIHRFFPDAFDFSSLSPEEREKNFTLAFQTAESLADCCPLLEVSDMLMMGNHPDPMCVFTYVQSLCHSLSKIEKERKDKEKEEKEKSGNEGEEKVKGEDEAGEVSTERGEEESAENRTMDGREEKEGESAEPEGTGEEEEALKSCEVEEGGEVLLEAES</sequence>
<evidence type="ECO:0000259" key="6">
    <source>
        <dbReference type="PROSITE" id="PS50021"/>
    </source>
</evidence>
<proteinExistence type="inferred from homology"/>
<feature type="compositionally biased region" description="Acidic residues" evidence="4">
    <location>
        <begin position="672"/>
        <end position="683"/>
    </location>
</feature>
<feature type="region of interest" description="Disordered" evidence="4">
    <location>
        <begin position="617"/>
        <end position="702"/>
    </location>
</feature>
<dbReference type="CDD" id="cd21200">
    <property type="entry name" value="CH_SMTN-like"/>
    <property type="match status" value="1"/>
</dbReference>
<dbReference type="Pfam" id="PF00307">
    <property type="entry name" value="CH"/>
    <property type="match status" value="1"/>
</dbReference>
<feature type="compositionally biased region" description="Polar residues" evidence="4">
    <location>
        <begin position="43"/>
        <end position="56"/>
    </location>
</feature>
<feature type="chain" id="PRO_5015836981" evidence="5">
    <location>
        <begin position="23"/>
        <end position="702"/>
    </location>
</feature>
<feature type="compositionally biased region" description="Polar residues" evidence="4">
    <location>
        <begin position="252"/>
        <end position="267"/>
    </location>
</feature>
<dbReference type="STRING" id="52904.ENSSMAP00000031611"/>
<feature type="compositionally biased region" description="Basic and acidic residues" evidence="4">
    <location>
        <begin position="617"/>
        <end position="642"/>
    </location>
</feature>
<feature type="compositionally biased region" description="Basic and acidic residues" evidence="4">
    <location>
        <begin position="278"/>
        <end position="291"/>
    </location>
</feature>
<dbReference type="Proteomes" id="UP000246464">
    <property type="component" value="Chromosome 13"/>
</dbReference>
<dbReference type="SMART" id="SM00033">
    <property type="entry name" value="CH"/>
    <property type="match status" value="1"/>
</dbReference>
<feature type="compositionally biased region" description="Low complexity" evidence="4">
    <location>
        <begin position="453"/>
        <end position="471"/>
    </location>
</feature>
<keyword evidence="8" id="KW-1185">Reference proteome</keyword>
<keyword evidence="5" id="KW-0732">Signal</keyword>
<keyword evidence="1" id="KW-0597">Phosphoprotein</keyword>
<feature type="region of interest" description="Disordered" evidence="4">
    <location>
        <begin position="137"/>
        <end position="161"/>
    </location>
</feature>
<feature type="compositionally biased region" description="Basic and acidic residues" evidence="4">
    <location>
        <begin position="340"/>
        <end position="445"/>
    </location>
</feature>
<evidence type="ECO:0000256" key="3">
    <source>
        <dbReference type="ARBA" id="ARBA00061655"/>
    </source>
</evidence>
<dbReference type="FunFam" id="1.10.418.10:FF:000009">
    <property type="entry name" value="smoothelin isoform X2"/>
    <property type="match status" value="1"/>
</dbReference>
<dbReference type="AlphaFoldDB" id="A0A2U9C8H9"/>
<name>A0A2U9C8H9_SCOMX</name>
<feature type="region of interest" description="Disordered" evidence="4">
    <location>
        <begin position="212"/>
        <end position="471"/>
    </location>
</feature>
<dbReference type="EMBL" id="CP026255">
    <property type="protein sequence ID" value="AWP12046.1"/>
    <property type="molecule type" value="Genomic_DNA"/>
</dbReference>
<protein>
    <submittedName>
        <fullName evidence="7">Putative smoothelin-like protein 1</fullName>
    </submittedName>
</protein>
<feature type="compositionally biased region" description="Basic and acidic residues" evidence="4">
    <location>
        <begin position="657"/>
        <end position="671"/>
    </location>
</feature>
<dbReference type="InterPro" id="IPR036872">
    <property type="entry name" value="CH_dom_sf"/>
</dbReference>
<dbReference type="InterPro" id="IPR001715">
    <property type="entry name" value="CH_dom"/>
</dbReference>
<reference evidence="7 8" key="1">
    <citation type="submission" date="2017-12" db="EMBL/GenBank/DDBJ databases">
        <title>Integrating genomic resources of turbot (Scophthalmus maximus) in depth evaluation of genetic and physical mapping variation across individuals.</title>
        <authorList>
            <person name="Martinez P."/>
        </authorList>
    </citation>
    <scope>NUCLEOTIDE SEQUENCE [LARGE SCALE GENOMIC DNA]</scope>
</reference>
<keyword evidence="2" id="KW-0175">Coiled coil</keyword>
<evidence type="ECO:0000313" key="8">
    <source>
        <dbReference type="Proteomes" id="UP000246464"/>
    </source>
</evidence>
<organism evidence="7 8">
    <name type="scientific">Scophthalmus maximus</name>
    <name type="common">Turbot</name>
    <name type="synonym">Psetta maxima</name>
    <dbReference type="NCBI Taxonomy" id="52904"/>
    <lineage>
        <taxon>Eukaryota</taxon>
        <taxon>Metazoa</taxon>
        <taxon>Chordata</taxon>
        <taxon>Craniata</taxon>
        <taxon>Vertebrata</taxon>
        <taxon>Euteleostomi</taxon>
        <taxon>Actinopterygii</taxon>
        <taxon>Neopterygii</taxon>
        <taxon>Teleostei</taxon>
        <taxon>Neoteleostei</taxon>
        <taxon>Acanthomorphata</taxon>
        <taxon>Carangaria</taxon>
        <taxon>Pleuronectiformes</taxon>
        <taxon>Pleuronectoidei</taxon>
        <taxon>Scophthalmidae</taxon>
        <taxon>Scophthalmus</taxon>
    </lineage>
</organism>
<comment type="similarity">
    <text evidence="3">Belongs to the smoothelin family.</text>
</comment>
<gene>
    <name evidence="7" type="ORF">SMAX5B_002460</name>
</gene>
<dbReference type="PANTHER" id="PTHR23167:SF85">
    <property type="entry name" value="SMOOTHELIN-LIKE 1 ISOFORM X1"/>
    <property type="match status" value="1"/>
</dbReference>
<dbReference type="Gene3D" id="1.10.418.10">
    <property type="entry name" value="Calponin-like domain"/>
    <property type="match status" value="1"/>
</dbReference>
<feature type="compositionally biased region" description="Acidic residues" evidence="4">
    <location>
        <begin position="690"/>
        <end position="702"/>
    </location>
</feature>
<evidence type="ECO:0000256" key="1">
    <source>
        <dbReference type="ARBA" id="ARBA00022553"/>
    </source>
</evidence>
<feature type="region of interest" description="Disordered" evidence="4">
    <location>
        <begin position="29"/>
        <end position="81"/>
    </location>
</feature>
<evidence type="ECO:0000256" key="4">
    <source>
        <dbReference type="SAM" id="MobiDB-lite"/>
    </source>
</evidence>
<feature type="signal peptide" evidence="5">
    <location>
        <begin position="1"/>
        <end position="22"/>
    </location>
</feature>